<proteinExistence type="predicted"/>
<name>A0AAV0X9Z6_9HEMI</name>
<organism evidence="1 2">
    <name type="scientific">Macrosiphum euphorbiae</name>
    <name type="common">potato aphid</name>
    <dbReference type="NCBI Taxonomy" id="13131"/>
    <lineage>
        <taxon>Eukaryota</taxon>
        <taxon>Metazoa</taxon>
        <taxon>Ecdysozoa</taxon>
        <taxon>Arthropoda</taxon>
        <taxon>Hexapoda</taxon>
        <taxon>Insecta</taxon>
        <taxon>Pterygota</taxon>
        <taxon>Neoptera</taxon>
        <taxon>Paraneoptera</taxon>
        <taxon>Hemiptera</taxon>
        <taxon>Sternorrhyncha</taxon>
        <taxon>Aphidomorpha</taxon>
        <taxon>Aphidoidea</taxon>
        <taxon>Aphididae</taxon>
        <taxon>Macrosiphini</taxon>
        <taxon>Macrosiphum</taxon>
    </lineage>
</organism>
<gene>
    <name evidence="1" type="ORF">MEUPH1_LOCUS19776</name>
</gene>
<evidence type="ECO:0008006" key="3">
    <source>
        <dbReference type="Google" id="ProtNLM"/>
    </source>
</evidence>
<dbReference type="AlphaFoldDB" id="A0AAV0X9Z6"/>
<evidence type="ECO:0000313" key="1">
    <source>
        <dbReference type="EMBL" id="CAI6365018.1"/>
    </source>
</evidence>
<accession>A0AAV0X9Z6</accession>
<dbReference type="EMBL" id="CARXXK010000004">
    <property type="protein sequence ID" value="CAI6365018.1"/>
    <property type="molecule type" value="Genomic_DNA"/>
</dbReference>
<sequence length="77" mass="8643">MQQTNVLLWTTEMEIKDSNVKLQEFRTLLDNGSQYNFITQHCISALGLTTTHHTTKLSGVGSLSSYREAVITLQIVS</sequence>
<reference evidence="1 2" key="1">
    <citation type="submission" date="2023-01" db="EMBL/GenBank/DDBJ databases">
        <authorList>
            <person name="Whitehead M."/>
        </authorList>
    </citation>
    <scope>NUCLEOTIDE SEQUENCE [LARGE SCALE GENOMIC DNA]</scope>
</reference>
<evidence type="ECO:0000313" key="2">
    <source>
        <dbReference type="Proteomes" id="UP001160148"/>
    </source>
</evidence>
<protein>
    <recommendedName>
        <fullName evidence="3">Peptidase aspartic putative domain-containing protein</fullName>
    </recommendedName>
</protein>
<comment type="caution">
    <text evidence="1">The sequence shown here is derived from an EMBL/GenBank/DDBJ whole genome shotgun (WGS) entry which is preliminary data.</text>
</comment>
<dbReference type="Proteomes" id="UP001160148">
    <property type="component" value="Unassembled WGS sequence"/>
</dbReference>
<keyword evidence="2" id="KW-1185">Reference proteome</keyword>